<dbReference type="CDD" id="cd09756">
    <property type="entry name" value="Cas5_I-E"/>
    <property type="match status" value="1"/>
</dbReference>
<name>A0A1Z1WA27_9ACTN</name>
<dbReference type="Pfam" id="PF09704">
    <property type="entry name" value="Cas_Cas5d"/>
    <property type="match status" value="1"/>
</dbReference>
<dbReference type="KEGG" id="salf:SMD44_02699"/>
<dbReference type="GO" id="GO:0003723">
    <property type="term" value="F:RNA binding"/>
    <property type="evidence" value="ECO:0007669"/>
    <property type="project" value="InterPro"/>
</dbReference>
<dbReference type="InterPro" id="IPR021124">
    <property type="entry name" value="CRISPR-assoc_prot_Cas5"/>
</dbReference>
<keyword evidence="1" id="KW-0051">Antiviral defense</keyword>
<dbReference type="GO" id="GO:0043571">
    <property type="term" value="P:maintenance of CRISPR repeat elements"/>
    <property type="evidence" value="ECO:0007669"/>
    <property type="project" value="InterPro"/>
</dbReference>
<dbReference type="Proteomes" id="UP000195880">
    <property type="component" value="Chromosome"/>
</dbReference>
<dbReference type="eggNOG" id="ENOG502ZBPB">
    <property type="taxonomic scope" value="Bacteria"/>
</dbReference>
<dbReference type="InterPro" id="IPR013422">
    <property type="entry name" value="CRISPR-assoc_prot_Cas5_N"/>
</dbReference>
<dbReference type="Gene3D" id="3.30.70.2660">
    <property type="match status" value="1"/>
</dbReference>
<dbReference type="RefSeq" id="WP_087883966.1">
    <property type="nucleotide sequence ID" value="NZ_CP021748.1"/>
</dbReference>
<gene>
    <name evidence="2" type="ORF">SMD44_02699</name>
</gene>
<keyword evidence="3" id="KW-1185">Reference proteome</keyword>
<organism evidence="2 3">
    <name type="scientific">Streptomyces alboflavus</name>
    <dbReference type="NCBI Taxonomy" id="67267"/>
    <lineage>
        <taxon>Bacteria</taxon>
        <taxon>Bacillati</taxon>
        <taxon>Actinomycetota</taxon>
        <taxon>Actinomycetes</taxon>
        <taxon>Kitasatosporales</taxon>
        <taxon>Streptomycetaceae</taxon>
        <taxon>Streptomyces</taxon>
    </lineage>
</organism>
<dbReference type="STRING" id="67267.GCA_000716675_04973"/>
<dbReference type="AlphaFoldDB" id="A0A1Z1WA27"/>
<accession>A0A1Z1WA27</accession>
<dbReference type="EMBL" id="CP021748">
    <property type="protein sequence ID" value="ARX83284.1"/>
    <property type="molecule type" value="Genomic_DNA"/>
</dbReference>
<evidence type="ECO:0000256" key="1">
    <source>
        <dbReference type="ARBA" id="ARBA00023118"/>
    </source>
</evidence>
<dbReference type="NCBIfam" id="TIGR02593">
    <property type="entry name" value="CRISPR_cas5"/>
    <property type="match status" value="1"/>
</dbReference>
<protein>
    <submittedName>
        <fullName evidence="2">CRISPR-associated protein Cas5</fullName>
    </submittedName>
</protein>
<dbReference type="InterPro" id="IPR010147">
    <property type="entry name" value="CRISPR-assoc_prot_CasD"/>
</dbReference>
<dbReference type="OrthoDB" id="3189549at2"/>
<proteinExistence type="predicted"/>
<dbReference type="NCBIfam" id="TIGR01868">
    <property type="entry name" value="casD_Cas5e"/>
    <property type="match status" value="1"/>
</dbReference>
<evidence type="ECO:0000313" key="3">
    <source>
        <dbReference type="Proteomes" id="UP000195880"/>
    </source>
</evidence>
<dbReference type="GO" id="GO:0051607">
    <property type="term" value="P:defense response to virus"/>
    <property type="evidence" value="ECO:0007669"/>
    <property type="project" value="UniProtKB-KW"/>
</dbReference>
<reference evidence="2 3" key="1">
    <citation type="submission" date="2017-05" db="EMBL/GenBank/DDBJ databases">
        <title>Streptomyces alboflavus Genome sequencing and assembly.</title>
        <authorList>
            <person name="Wang Y."/>
            <person name="Du B."/>
            <person name="Ding Y."/>
            <person name="Liu H."/>
            <person name="Hou Q."/>
            <person name="Liu K."/>
            <person name="Wang C."/>
            <person name="Yao L."/>
        </authorList>
    </citation>
    <scope>NUCLEOTIDE SEQUENCE [LARGE SCALE GENOMIC DNA]</scope>
    <source>
        <strain evidence="2 3">MDJK44</strain>
    </source>
</reference>
<sequence>MTPAAPDGPPRTEPGDRAVLVLRLAAPLQSWGAQGAFNVRDTKPEPTKSGVTGLLAAALGLPREAPLDELLTLRMGVRADVPGSLLRDYHVVSDFRGKPLPQSGVSAKGVQRPTAPAKYTHVTSRYYLQDALFVAALEGPRDLLVRLDEAVRAPHFPLALGRRSCPPTQPLALGVEEGNLEGVLHELPWQASERAKESYAYKLGHRRGLDGPFRPATVPCSVTLEDDEGDDVLQDVPLSFDPHDRAFLGRRVRHEWLRIPTGFPDPDAATEIEAGDDIHDPFELLGR</sequence>
<evidence type="ECO:0000313" key="2">
    <source>
        <dbReference type="EMBL" id="ARX83284.1"/>
    </source>
</evidence>